<protein>
    <submittedName>
        <fullName evidence="1">Uncharacterized protein</fullName>
    </submittedName>
</protein>
<dbReference type="AlphaFoldDB" id="A0A0A9GJ10"/>
<sequence>MLRWGRYTDCYKFTGTLISGTFHMSKNKPILASQEEYLAATSHRADSM</sequence>
<name>A0A0A9GJ10_ARUDO</name>
<dbReference type="EMBL" id="GBRH01174472">
    <property type="protein sequence ID" value="JAE23424.1"/>
    <property type="molecule type" value="Transcribed_RNA"/>
</dbReference>
<evidence type="ECO:0000313" key="1">
    <source>
        <dbReference type="EMBL" id="JAE23424.1"/>
    </source>
</evidence>
<accession>A0A0A9GJ10</accession>
<organism evidence="1">
    <name type="scientific">Arundo donax</name>
    <name type="common">Giant reed</name>
    <name type="synonym">Donax arundinaceus</name>
    <dbReference type="NCBI Taxonomy" id="35708"/>
    <lineage>
        <taxon>Eukaryota</taxon>
        <taxon>Viridiplantae</taxon>
        <taxon>Streptophyta</taxon>
        <taxon>Embryophyta</taxon>
        <taxon>Tracheophyta</taxon>
        <taxon>Spermatophyta</taxon>
        <taxon>Magnoliopsida</taxon>
        <taxon>Liliopsida</taxon>
        <taxon>Poales</taxon>
        <taxon>Poaceae</taxon>
        <taxon>PACMAD clade</taxon>
        <taxon>Arundinoideae</taxon>
        <taxon>Arundineae</taxon>
        <taxon>Arundo</taxon>
    </lineage>
</organism>
<reference evidence="1" key="1">
    <citation type="submission" date="2014-09" db="EMBL/GenBank/DDBJ databases">
        <authorList>
            <person name="Magalhaes I.L.F."/>
            <person name="Oliveira U."/>
            <person name="Santos F.R."/>
            <person name="Vidigal T.H.D.A."/>
            <person name="Brescovit A.D."/>
            <person name="Santos A.J."/>
        </authorList>
    </citation>
    <scope>NUCLEOTIDE SEQUENCE</scope>
    <source>
        <tissue evidence="1">Shoot tissue taken approximately 20 cm above the soil surface</tissue>
    </source>
</reference>
<reference evidence="1" key="2">
    <citation type="journal article" date="2015" name="Data Brief">
        <title>Shoot transcriptome of the giant reed, Arundo donax.</title>
        <authorList>
            <person name="Barrero R.A."/>
            <person name="Guerrero F.D."/>
            <person name="Moolhuijzen P."/>
            <person name="Goolsby J.A."/>
            <person name="Tidwell J."/>
            <person name="Bellgard S.E."/>
            <person name="Bellgard M.I."/>
        </authorList>
    </citation>
    <scope>NUCLEOTIDE SEQUENCE</scope>
    <source>
        <tissue evidence="1">Shoot tissue taken approximately 20 cm above the soil surface</tissue>
    </source>
</reference>
<proteinExistence type="predicted"/>